<comment type="caution">
    <text evidence="2">The sequence shown here is derived from an EMBL/GenBank/DDBJ whole genome shotgun (WGS) entry which is preliminary data.</text>
</comment>
<evidence type="ECO:0000259" key="1">
    <source>
        <dbReference type="Pfam" id="PF09413"/>
    </source>
</evidence>
<reference evidence="3" key="1">
    <citation type="journal article" date="2017" name="Genome Announc.">
        <title>Draft Genome Sequence of Terrimicrobium sacchariphilum NM-5T, a Facultative Anaerobic Soil Bacterium of the Class Spartobacteria.</title>
        <authorList>
            <person name="Qiu Y.L."/>
            <person name="Tourlousse D.M."/>
            <person name="Matsuura N."/>
            <person name="Ohashi A."/>
            <person name="Sekiguchi Y."/>
        </authorList>
    </citation>
    <scope>NUCLEOTIDE SEQUENCE [LARGE SCALE GENOMIC DNA]</scope>
    <source>
        <strain evidence="3">NM-5</strain>
    </source>
</reference>
<dbReference type="OrthoDB" id="9814654at2"/>
<proteinExistence type="predicted"/>
<name>A0A146GBS0_TERSA</name>
<sequence length="85" mass="9255">MKAVFTDREPARVGYFQSVLDNAGILTYVRNQVTNTTGVEMPSGIFFPLLCAVNDGDYDRAVALILEMRDGTPAHLPERTCGSCG</sequence>
<accession>A0A146GBS0</accession>
<gene>
    <name evidence="2" type="ORF">TSACC_23074</name>
</gene>
<dbReference type="RefSeq" id="WP_075080256.1">
    <property type="nucleotide sequence ID" value="NZ_BDCO01000002.1"/>
</dbReference>
<dbReference type="STRING" id="690879.TSACC_23074"/>
<keyword evidence="3" id="KW-1185">Reference proteome</keyword>
<evidence type="ECO:0000313" key="2">
    <source>
        <dbReference type="EMBL" id="GAT34642.1"/>
    </source>
</evidence>
<organism evidence="2 3">
    <name type="scientific">Terrimicrobium sacchariphilum</name>
    <dbReference type="NCBI Taxonomy" id="690879"/>
    <lineage>
        <taxon>Bacteria</taxon>
        <taxon>Pseudomonadati</taxon>
        <taxon>Verrucomicrobiota</taxon>
        <taxon>Terrimicrobiia</taxon>
        <taxon>Terrimicrobiales</taxon>
        <taxon>Terrimicrobiaceae</taxon>
        <taxon>Terrimicrobium</taxon>
    </lineage>
</organism>
<dbReference type="InParanoid" id="A0A146GBS0"/>
<dbReference type="InterPro" id="IPR018551">
    <property type="entry name" value="DUF2007"/>
</dbReference>
<dbReference type="EMBL" id="BDCO01000002">
    <property type="protein sequence ID" value="GAT34642.1"/>
    <property type="molecule type" value="Genomic_DNA"/>
</dbReference>
<feature type="domain" description="DUF2007" evidence="1">
    <location>
        <begin position="1"/>
        <end position="68"/>
    </location>
</feature>
<dbReference type="Gene3D" id="3.30.70.790">
    <property type="entry name" value="UreE, C-terminal domain"/>
    <property type="match status" value="1"/>
</dbReference>
<protein>
    <submittedName>
        <fullName evidence="2">Putative signal transducing protein</fullName>
    </submittedName>
</protein>
<dbReference type="Pfam" id="PF09413">
    <property type="entry name" value="DUF2007"/>
    <property type="match status" value="1"/>
</dbReference>
<dbReference type="Proteomes" id="UP000076023">
    <property type="component" value="Unassembled WGS sequence"/>
</dbReference>
<evidence type="ECO:0000313" key="3">
    <source>
        <dbReference type="Proteomes" id="UP000076023"/>
    </source>
</evidence>
<dbReference type="AlphaFoldDB" id="A0A146GBS0"/>